<evidence type="ECO:0000313" key="2">
    <source>
        <dbReference type="EMBL" id="PMB26656.1"/>
    </source>
</evidence>
<evidence type="ECO:0000313" key="3">
    <source>
        <dbReference type="Proteomes" id="UP000235081"/>
    </source>
</evidence>
<dbReference type="GO" id="GO:0016491">
    <property type="term" value="F:oxidoreductase activity"/>
    <property type="evidence" value="ECO:0007669"/>
    <property type="project" value="InterPro"/>
</dbReference>
<accession>A0A2N6LMQ9</accession>
<organism evidence="2 3">
    <name type="scientific">Fischerella thermalis CCMEE 5318</name>
    <dbReference type="NCBI Taxonomy" id="2019666"/>
    <lineage>
        <taxon>Bacteria</taxon>
        <taxon>Bacillati</taxon>
        <taxon>Cyanobacteriota</taxon>
        <taxon>Cyanophyceae</taxon>
        <taxon>Nostocales</taxon>
        <taxon>Hapalosiphonaceae</taxon>
        <taxon>Fischerella</taxon>
    </lineage>
</organism>
<feature type="domain" description="Amine oxidase" evidence="1">
    <location>
        <begin position="110"/>
        <end position="325"/>
    </location>
</feature>
<dbReference type="InterPro" id="IPR036188">
    <property type="entry name" value="FAD/NAD-bd_sf"/>
</dbReference>
<dbReference type="RefSeq" id="WP_102180419.1">
    <property type="nucleotide sequence ID" value="NZ_NMQE01000085.1"/>
</dbReference>
<protein>
    <submittedName>
        <fullName evidence="2">NAD/FAD-dependent oxidoreductase</fullName>
    </submittedName>
</protein>
<dbReference type="InterPro" id="IPR002937">
    <property type="entry name" value="Amino_oxidase"/>
</dbReference>
<comment type="caution">
    <text evidence="2">The sequence shown here is derived from an EMBL/GenBank/DDBJ whole genome shotgun (WGS) entry which is preliminary data.</text>
</comment>
<evidence type="ECO:0000259" key="1">
    <source>
        <dbReference type="Pfam" id="PF01593"/>
    </source>
</evidence>
<dbReference type="SUPFAM" id="SSF51905">
    <property type="entry name" value="FAD/NAD(P)-binding domain"/>
    <property type="match status" value="1"/>
</dbReference>
<proteinExistence type="predicted"/>
<dbReference type="Gene3D" id="3.50.50.60">
    <property type="entry name" value="FAD/NAD(P)-binding domain"/>
    <property type="match status" value="1"/>
</dbReference>
<dbReference type="Pfam" id="PF01593">
    <property type="entry name" value="Amino_oxidase"/>
    <property type="match status" value="1"/>
</dbReference>
<dbReference type="Gene3D" id="3.90.660.10">
    <property type="match status" value="1"/>
</dbReference>
<dbReference type="Proteomes" id="UP000235081">
    <property type="component" value="Unassembled WGS sequence"/>
</dbReference>
<name>A0A2N6LMQ9_9CYAN</name>
<gene>
    <name evidence="2" type="ORF">CEN46_03205</name>
</gene>
<dbReference type="PANTHER" id="PTHR16128">
    <property type="entry name" value="FAD/NAD(P)-BINDING OXIDOREDUCTASE FAMILY PROTEIN"/>
    <property type="match status" value="1"/>
</dbReference>
<reference evidence="2 3" key="1">
    <citation type="submission" date="2017-07" db="EMBL/GenBank/DDBJ databases">
        <title>Genomes of Fischerella (Mastigocladus) sp. strains.</title>
        <authorList>
            <person name="Miller S.R."/>
        </authorList>
    </citation>
    <scope>NUCLEOTIDE SEQUENCE [LARGE SCALE GENOMIC DNA]</scope>
    <source>
        <strain evidence="2 3">CCMEE 5318</strain>
    </source>
</reference>
<sequence length="343" mass="38016">MTQKASTSSCLVIGGGISGLIAATVLRDRNMQVTVVDKGRAIGGRMATRRIRNSQYGEGTFDYGAQYFTAQDPKFQALVNSWIQEGIVKEWSLNQQILSKKVYYRGVNSNRSIAQHLAENLDIHTNIKAISFAWQDDHWQVLTENNETFLADVLILTPPLPQTLELLDRSQIQLPPETRHRLEEIVYHPCIALLALLAQPSQIPSPGGMQLDGNLLSWIACNQKKGISPQGNAVTLHATSEFSRIHWDIDNTVIANQLLEAASPWLGSSVIDYQVHRWRYSQPQTVYGEPYLVVTKPGPIVICGDAFIQPDVEGAVLSGLAAAEYLSEKGRGQRAEGRGQKEE</sequence>
<dbReference type="Pfam" id="PF13450">
    <property type="entry name" value="NAD_binding_8"/>
    <property type="match status" value="1"/>
</dbReference>
<dbReference type="EMBL" id="NMQE01000085">
    <property type="protein sequence ID" value="PMB26656.1"/>
    <property type="molecule type" value="Genomic_DNA"/>
</dbReference>
<dbReference type="AlphaFoldDB" id="A0A2N6LMQ9"/>
<dbReference type="PANTHER" id="PTHR16128:SF5">
    <property type="entry name" value="FAD_NAD(P)-BINDING OXIDOREDUCTASE FAMILY PROTEIN"/>
    <property type="match status" value="1"/>
</dbReference>